<organism evidence="2 3">
    <name type="scientific">Rubripirellula obstinata</name>
    <dbReference type="NCBI Taxonomy" id="406547"/>
    <lineage>
        <taxon>Bacteria</taxon>
        <taxon>Pseudomonadati</taxon>
        <taxon>Planctomycetota</taxon>
        <taxon>Planctomycetia</taxon>
        <taxon>Pirellulales</taxon>
        <taxon>Pirellulaceae</taxon>
        <taxon>Rubripirellula</taxon>
    </lineage>
</organism>
<dbReference type="OrthoDB" id="212249at2"/>
<gene>
    <name evidence="2" type="ORF">LF1_21340</name>
</gene>
<dbReference type="RefSeq" id="WP_084422645.1">
    <property type="nucleotide sequence ID" value="NZ_LWSK01000050.1"/>
</dbReference>
<feature type="signal peptide" evidence="1">
    <location>
        <begin position="1"/>
        <end position="25"/>
    </location>
</feature>
<evidence type="ECO:0008006" key="4">
    <source>
        <dbReference type="Google" id="ProtNLM"/>
    </source>
</evidence>
<evidence type="ECO:0000256" key="1">
    <source>
        <dbReference type="SAM" id="SignalP"/>
    </source>
</evidence>
<proteinExistence type="predicted"/>
<reference evidence="2 3" key="1">
    <citation type="submission" date="2019-08" db="EMBL/GenBank/DDBJ databases">
        <title>Deep-cultivation of Planctomycetes and their phenomic and genomic characterization uncovers novel biology.</title>
        <authorList>
            <person name="Wiegand S."/>
            <person name="Jogler M."/>
            <person name="Boedeker C."/>
            <person name="Pinto D."/>
            <person name="Vollmers J."/>
            <person name="Rivas-Marin E."/>
            <person name="Kohn T."/>
            <person name="Peeters S.H."/>
            <person name="Heuer A."/>
            <person name="Rast P."/>
            <person name="Oberbeckmann S."/>
            <person name="Bunk B."/>
            <person name="Jeske O."/>
            <person name="Meyerdierks A."/>
            <person name="Storesund J.E."/>
            <person name="Kallscheuer N."/>
            <person name="Luecker S."/>
            <person name="Lage O.M."/>
            <person name="Pohl T."/>
            <person name="Merkel B.J."/>
            <person name="Hornburger P."/>
            <person name="Mueller R.-W."/>
            <person name="Bruemmer F."/>
            <person name="Labrenz M."/>
            <person name="Spormann A.M."/>
            <person name="Op Den Camp H."/>
            <person name="Overmann J."/>
            <person name="Amann R."/>
            <person name="Jetten M.S.M."/>
            <person name="Mascher T."/>
            <person name="Medema M.H."/>
            <person name="Devos D.P."/>
            <person name="Kaster A.-K."/>
            <person name="Ovreas L."/>
            <person name="Rohde M."/>
            <person name="Galperin M.Y."/>
            <person name="Jogler C."/>
        </authorList>
    </citation>
    <scope>NUCLEOTIDE SEQUENCE [LARGE SCALE GENOMIC DNA]</scope>
    <source>
        <strain evidence="2 3">LF1</strain>
    </source>
</reference>
<dbReference type="EMBL" id="VRLW01000001">
    <property type="protein sequence ID" value="KAA1259600.1"/>
    <property type="molecule type" value="Genomic_DNA"/>
</dbReference>
<dbReference type="AlphaFoldDB" id="A0A5B1CJ10"/>
<evidence type="ECO:0000313" key="3">
    <source>
        <dbReference type="Proteomes" id="UP000322699"/>
    </source>
</evidence>
<dbReference type="Proteomes" id="UP000322699">
    <property type="component" value="Unassembled WGS sequence"/>
</dbReference>
<keyword evidence="1" id="KW-0732">Signal</keyword>
<comment type="caution">
    <text evidence="2">The sequence shown here is derived from an EMBL/GenBank/DDBJ whole genome shotgun (WGS) entry which is preliminary data.</text>
</comment>
<name>A0A5B1CJ10_9BACT</name>
<feature type="chain" id="PRO_5023012374" description="HEAT repeat domain-containing protein" evidence="1">
    <location>
        <begin position="26"/>
        <end position="420"/>
    </location>
</feature>
<protein>
    <recommendedName>
        <fullName evidence="4">HEAT repeat domain-containing protein</fullName>
    </recommendedName>
</protein>
<dbReference type="PROSITE" id="PS51257">
    <property type="entry name" value="PROKAR_LIPOPROTEIN"/>
    <property type="match status" value="1"/>
</dbReference>
<keyword evidence="3" id="KW-1185">Reference proteome</keyword>
<sequence precursor="true">MIRFHHQILLLPLLAGSLACATVMADSVELTGSGQLTGKVARKGELVIVGIDDDIQVAFPGSRVSRVVQSQELTKYKSLAKQVGDDANAHYQLARWCKAAGNVPGLSQYYTRFHMQRAVELNPNHAEARASLGYTKDEGKWILKTDLMRSRGMIFKGGRWVIPEAASLEESVDDSEKEAKLWIREIAKLVKVVMKGNRPENRRYDDAITELKSINDPLAAIAIAQQFENSSALAGRGSETQPPALRRLWITLLGKFKTNASVRALVKAGIDEPNPDLRDMALDQLLQYGSGTAIANYKRTLLSSKSSNDLINRAARALLAFPADRELAMQYINSLVTTHTREIAPSGNMNATFGGAGGGMGGMSSGSKPTKISQQRNNPSVLSLVKKTVPEADFGYDEVQWRNYLANQKLSFSGDLRRDL</sequence>
<accession>A0A5B1CJ10</accession>
<evidence type="ECO:0000313" key="2">
    <source>
        <dbReference type="EMBL" id="KAA1259600.1"/>
    </source>
</evidence>